<keyword evidence="2" id="KW-1185">Reference proteome</keyword>
<dbReference type="HOGENOM" id="CLU_903706_0_0_1"/>
<accession>A0A0C3QV95</accession>
<name>A0A0C3QV95_9AGAM</name>
<protein>
    <submittedName>
        <fullName evidence="1">Uncharacterized protein</fullName>
    </submittedName>
</protein>
<reference evidence="1 2" key="1">
    <citation type="submission" date="2014-04" db="EMBL/GenBank/DDBJ databases">
        <authorList>
            <consortium name="DOE Joint Genome Institute"/>
            <person name="Kuo A."/>
            <person name="Girlanda M."/>
            <person name="Perotto S."/>
            <person name="Kohler A."/>
            <person name="Nagy L.G."/>
            <person name="Floudas D."/>
            <person name="Copeland A."/>
            <person name="Barry K.W."/>
            <person name="Cichocki N."/>
            <person name="Veneault-Fourrey C."/>
            <person name="LaButti K."/>
            <person name="Lindquist E.A."/>
            <person name="Lipzen A."/>
            <person name="Lundell T."/>
            <person name="Morin E."/>
            <person name="Murat C."/>
            <person name="Sun H."/>
            <person name="Tunlid A."/>
            <person name="Henrissat B."/>
            <person name="Grigoriev I.V."/>
            <person name="Hibbett D.S."/>
            <person name="Martin F."/>
            <person name="Nordberg H.P."/>
            <person name="Cantor M.N."/>
            <person name="Hua S.X."/>
        </authorList>
    </citation>
    <scope>NUCLEOTIDE SEQUENCE [LARGE SCALE GENOMIC DNA]</scope>
    <source>
        <strain evidence="1 2">MUT 4182</strain>
    </source>
</reference>
<sequence length="308" mass="33525">MDKNCAMMTGLPAAFDAHTSNPSLRITTVWPKYPGTYQGPWNTVDFTSVDDLMGFPQVPTPSAAGLQFRQVNMPKSVTGASAQAMGLLLRGLKLSASPPRTLEEANALRTNLITLNQAISRFTAQLPRDVTLPAIKKRGPPYAFSATVPQLAFFCLAEIRCAAYVVIIKMHQAAQLLEQFEGGIYRLSDGLGMGEEKRMAAARAVLEIATNVFEELSTPDCDLTAKDGLCLISGYLWTNVAVVFIERIAALRKDIASKGTSSAAVTGEIQRCCSDLAKMLDALRRMASVFPVLKLQIDMLDDMMKEVI</sequence>
<evidence type="ECO:0000313" key="1">
    <source>
        <dbReference type="EMBL" id="KIO32529.1"/>
    </source>
</evidence>
<dbReference type="Proteomes" id="UP000054248">
    <property type="component" value="Unassembled WGS sequence"/>
</dbReference>
<dbReference type="OrthoDB" id="2309723at2759"/>
<reference evidence="2" key="2">
    <citation type="submission" date="2015-01" db="EMBL/GenBank/DDBJ databases">
        <title>Evolutionary Origins and Diversification of the Mycorrhizal Mutualists.</title>
        <authorList>
            <consortium name="DOE Joint Genome Institute"/>
            <consortium name="Mycorrhizal Genomics Consortium"/>
            <person name="Kohler A."/>
            <person name="Kuo A."/>
            <person name="Nagy L.G."/>
            <person name="Floudas D."/>
            <person name="Copeland A."/>
            <person name="Barry K.W."/>
            <person name="Cichocki N."/>
            <person name="Veneault-Fourrey C."/>
            <person name="LaButti K."/>
            <person name="Lindquist E.A."/>
            <person name="Lipzen A."/>
            <person name="Lundell T."/>
            <person name="Morin E."/>
            <person name="Murat C."/>
            <person name="Riley R."/>
            <person name="Ohm R."/>
            <person name="Sun H."/>
            <person name="Tunlid A."/>
            <person name="Henrissat B."/>
            <person name="Grigoriev I.V."/>
            <person name="Hibbett D.S."/>
            <person name="Martin F."/>
        </authorList>
    </citation>
    <scope>NUCLEOTIDE SEQUENCE [LARGE SCALE GENOMIC DNA]</scope>
    <source>
        <strain evidence="2">MUT 4182</strain>
    </source>
</reference>
<proteinExistence type="predicted"/>
<evidence type="ECO:0000313" key="2">
    <source>
        <dbReference type="Proteomes" id="UP000054248"/>
    </source>
</evidence>
<gene>
    <name evidence="1" type="ORF">M407DRAFT_105235</name>
</gene>
<dbReference type="AlphaFoldDB" id="A0A0C3QV95"/>
<organism evidence="1 2">
    <name type="scientific">Tulasnella calospora MUT 4182</name>
    <dbReference type="NCBI Taxonomy" id="1051891"/>
    <lineage>
        <taxon>Eukaryota</taxon>
        <taxon>Fungi</taxon>
        <taxon>Dikarya</taxon>
        <taxon>Basidiomycota</taxon>
        <taxon>Agaricomycotina</taxon>
        <taxon>Agaricomycetes</taxon>
        <taxon>Cantharellales</taxon>
        <taxon>Tulasnellaceae</taxon>
        <taxon>Tulasnella</taxon>
    </lineage>
</organism>
<dbReference type="EMBL" id="KN822954">
    <property type="protein sequence ID" value="KIO32529.1"/>
    <property type="molecule type" value="Genomic_DNA"/>
</dbReference>